<dbReference type="AlphaFoldDB" id="A0A975H5T4"/>
<keyword evidence="5" id="KW-1185">Reference proteome</keyword>
<gene>
    <name evidence="3" type="ORF">J3359_10185</name>
    <name evidence="4" type="ORF">J3359_10265</name>
</gene>
<dbReference type="EMBL" id="CP071869">
    <property type="protein sequence ID" value="QTE21209.1"/>
    <property type="molecule type" value="Genomic_DNA"/>
</dbReference>
<evidence type="ECO:0000313" key="5">
    <source>
        <dbReference type="Proteomes" id="UP000663920"/>
    </source>
</evidence>
<protein>
    <submittedName>
        <fullName evidence="3">ORF6N domain-containing protein</fullName>
    </submittedName>
</protein>
<feature type="coiled-coil region" evidence="1">
    <location>
        <begin position="123"/>
        <end position="150"/>
    </location>
</feature>
<proteinExistence type="predicted"/>
<organism evidence="3 5">
    <name type="scientific">Polaribacter cellanae</name>
    <dbReference type="NCBI Taxonomy" id="2818493"/>
    <lineage>
        <taxon>Bacteria</taxon>
        <taxon>Pseudomonadati</taxon>
        <taxon>Bacteroidota</taxon>
        <taxon>Flavobacteriia</taxon>
        <taxon>Flavobacteriales</taxon>
        <taxon>Flavobacteriaceae</taxon>
    </lineage>
</organism>
<accession>A0A975H5T4</accession>
<reference evidence="3 5" key="1">
    <citation type="submission" date="2021-03" db="EMBL/GenBank/DDBJ databases">
        <title>Complete genome of Polaribacter_sp.SM13.</title>
        <authorList>
            <person name="Jeong S.W."/>
            <person name="Bae J.W."/>
        </authorList>
    </citation>
    <scope>NUCLEOTIDE SEQUENCE [LARGE SCALE GENOMIC DNA]</scope>
    <source>
        <strain evidence="3 5">SM13</strain>
    </source>
</reference>
<dbReference type="InterPro" id="IPR018873">
    <property type="entry name" value="KilA-N_DNA-bd_domain"/>
</dbReference>
<dbReference type="KEGG" id="pcea:J3359_10185"/>
<dbReference type="KEGG" id="pcea:J3359_10265"/>
<feature type="domain" description="KilA-N DNA-binding" evidence="2">
    <location>
        <begin position="19"/>
        <end position="103"/>
    </location>
</feature>
<evidence type="ECO:0000256" key="1">
    <source>
        <dbReference type="SAM" id="Coils"/>
    </source>
</evidence>
<evidence type="ECO:0000313" key="3">
    <source>
        <dbReference type="EMBL" id="QTE21209.1"/>
    </source>
</evidence>
<keyword evidence="1" id="KW-0175">Coiled coil</keyword>
<evidence type="ECO:0000313" key="4">
    <source>
        <dbReference type="EMBL" id="QTE21223.1"/>
    </source>
</evidence>
<sequence length="181" mass="21105">MSENNKEKSLVPDDLIASRILFIRDQKVMIDSDIAELYGVETKRLNEQVKRNSSRFPSNFMFELTKEEKAQVVANCDHLEKLKFSPVLPKVFTEHGIMMVANVLTSERAINVSIQIIEVFIKMREILTDNLSLKLEIEEIKKKLTNQSKNIELVFNYLDELIEKKENEKPRKEIGYKTSKK</sequence>
<dbReference type="EMBL" id="CP071869">
    <property type="protein sequence ID" value="QTE21223.1"/>
    <property type="molecule type" value="Genomic_DNA"/>
</dbReference>
<name>A0A975H5T4_9FLAO</name>
<dbReference type="Pfam" id="PF10543">
    <property type="entry name" value="ORF6N"/>
    <property type="match status" value="1"/>
</dbReference>
<evidence type="ECO:0000259" key="2">
    <source>
        <dbReference type="Pfam" id="PF10543"/>
    </source>
</evidence>
<dbReference type="RefSeq" id="WP_208076778.1">
    <property type="nucleotide sequence ID" value="NZ_CP071869.1"/>
</dbReference>
<dbReference type="Proteomes" id="UP000663920">
    <property type="component" value="Chromosome"/>
</dbReference>